<evidence type="ECO:0000256" key="1">
    <source>
        <dbReference type="ARBA" id="ARBA00023015"/>
    </source>
</evidence>
<accession>A0ABV2VIJ5</accession>
<dbReference type="InterPro" id="IPR041916">
    <property type="entry name" value="Anti_sigma_zinc_sf"/>
</dbReference>
<sequence length="250" mass="25958">MTQPPAGPEHVQLQLGLYVLGALSSVEAGVVDRHLARCAECRAECAELSDVLTFLSLLNTENVHSIGNEFAPRTGAAERPPATPAGASSPAPHQPATRPAAARPEAPVPRPSAGRRRMRRFRHIAAAVGLALVVAVTIGLLRAPDSSTGVTLAGSDTNTATGATMSVAVVGADQPVQVTATMTGLSPGVPYRLNAVDSLSTIIWVTHWVAENKPYTYSGDVAVPANDLAFFTVTQLDGRAVITVKVARSG</sequence>
<dbReference type="Proteomes" id="UP001550348">
    <property type="component" value="Unassembled WGS sequence"/>
</dbReference>
<keyword evidence="4" id="KW-0472">Membrane</keyword>
<feature type="transmembrane region" description="Helical" evidence="4">
    <location>
        <begin position="124"/>
        <end position="141"/>
    </location>
</feature>
<dbReference type="RefSeq" id="WP_355664188.1">
    <property type="nucleotide sequence ID" value="NZ_JBEXRX010000019.1"/>
</dbReference>
<dbReference type="Pfam" id="PF13490">
    <property type="entry name" value="zf-HC2"/>
    <property type="match status" value="1"/>
</dbReference>
<proteinExistence type="predicted"/>
<comment type="caution">
    <text evidence="6">The sequence shown here is derived from an EMBL/GenBank/DDBJ whole genome shotgun (WGS) entry which is preliminary data.</text>
</comment>
<reference evidence="6 7" key="1">
    <citation type="submission" date="2024-06" db="EMBL/GenBank/DDBJ databases">
        <title>The Natural Products Discovery Center: Release of the First 8490 Sequenced Strains for Exploring Actinobacteria Biosynthetic Diversity.</title>
        <authorList>
            <person name="Kalkreuter E."/>
            <person name="Kautsar S.A."/>
            <person name="Yang D."/>
            <person name="Bader C.D."/>
            <person name="Teijaro C.N."/>
            <person name="Fluegel L."/>
            <person name="Davis C.M."/>
            <person name="Simpson J.R."/>
            <person name="Lauterbach L."/>
            <person name="Steele A.D."/>
            <person name="Gui C."/>
            <person name="Meng S."/>
            <person name="Li G."/>
            <person name="Viehrig K."/>
            <person name="Ye F."/>
            <person name="Su P."/>
            <person name="Kiefer A.F."/>
            <person name="Nichols A."/>
            <person name="Cepeda A.J."/>
            <person name="Yan W."/>
            <person name="Fan B."/>
            <person name="Jiang Y."/>
            <person name="Adhikari A."/>
            <person name="Zheng C.-J."/>
            <person name="Schuster L."/>
            <person name="Cowan T.M."/>
            <person name="Smanski M.J."/>
            <person name="Chevrette M.G."/>
            <person name="De Carvalho L.P.S."/>
            <person name="Shen B."/>
        </authorList>
    </citation>
    <scope>NUCLEOTIDE SEQUENCE [LARGE SCALE GENOMIC DNA]</scope>
    <source>
        <strain evidence="6 7">NPDC006286</strain>
    </source>
</reference>
<evidence type="ECO:0000313" key="7">
    <source>
        <dbReference type="Proteomes" id="UP001550348"/>
    </source>
</evidence>
<evidence type="ECO:0000313" key="6">
    <source>
        <dbReference type="EMBL" id="MEU0152204.1"/>
    </source>
</evidence>
<keyword evidence="7" id="KW-1185">Reference proteome</keyword>
<dbReference type="Gene3D" id="1.10.10.1320">
    <property type="entry name" value="Anti-sigma factor, zinc-finger domain"/>
    <property type="match status" value="1"/>
</dbReference>
<protein>
    <submittedName>
        <fullName evidence="6">Zf-HC2 domain-containing protein</fullName>
    </submittedName>
</protein>
<evidence type="ECO:0000259" key="5">
    <source>
        <dbReference type="Pfam" id="PF13490"/>
    </source>
</evidence>
<dbReference type="EMBL" id="JBEXRX010000019">
    <property type="protein sequence ID" value="MEU0152204.1"/>
    <property type="molecule type" value="Genomic_DNA"/>
</dbReference>
<organism evidence="6 7">
    <name type="scientific">Micromonospora fulviviridis</name>
    <dbReference type="NCBI Taxonomy" id="47860"/>
    <lineage>
        <taxon>Bacteria</taxon>
        <taxon>Bacillati</taxon>
        <taxon>Actinomycetota</taxon>
        <taxon>Actinomycetes</taxon>
        <taxon>Micromonosporales</taxon>
        <taxon>Micromonosporaceae</taxon>
        <taxon>Micromonospora</taxon>
    </lineage>
</organism>
<keyword evidence="4" id="KW-0812">Transmembrane</keyword>
<keyword evidence="4" id="KW-1133">Transmembrane helix</keyword>
<gene>
    <name evidence="6" type="ORF">ABZ071_09810</name>
</gene>
<keyword evidence="1" id="KW-0805">Transcription regulation</keyword>
<feature type="domain" description="Putative zinc-finger" evidence="5">
    <location>
        <begin position="10"/>
        <end position="42"/>
    </location>
</feature>
<evidence type="ECO:0000256" key="4">
    <source>
        <dbReference type="SAM" id="Phobius"/>
    </source>
</evidence>
<dbReference type="InterPro" id="IPR027383">
    <property type="entry name" value="Znf_put"/>
</dbReference>
<name>A0ABV2VIJ5_9ACTN</name>
<keyword evidence="2" id="KW-0804">Transcription</keyword>
<evidence type="ECO:0000256" key="3">
    <source>
        <dbReference type="SAM" id="MobiDB-lite"/>
    </source>
</evidence>
<feature type="compositionally biased region" description="Low complexity" evidence="3">
    <location>
        <begin position="84"/>
        <end position="105"/>
    </location>
</feature>
<feature type="region of interest" description="Disordered" evidence="3">
    <location>
        <begin position="71"/>
        <end position="115"/>
    </location>
</feature>
<evidence type="ECO:0000256" key="2">
    <source>
        <dbReference type="ARBA" id="ARBA00023163"/>
    </source>
</evidence>